<accession>A0A0G0SZ07</accession>
<evidence type="ECO:0000256" key="2">
    <source>
        <dbReference type="ARBA" id="ARBA00022670"/>
    </source>
</evidence>
<evidence type="ECO:0000313" key="10">
    <source>
        <dbReference type="Proteomes" id="UP000034793"/>
    </source>
</evidence>
<feature type="compositionally biased region" description="Basic and acidic residues" evidence="6">
    <location>
        <begin position="402"/>
        <end position="412"/>
    </location>
</feature>
<reference evidence="9 10" key="1">
    <citation type="journal article" date="2015" name="Nature">
        <title>rRNA introns, odd ribosomes, and small enigmatic genomes across a large radiation of phyla.</title>
        <authorList>
            <person name="Brown C.T."/>
            <person name="Hug L.A."/>
            <person name="Thomas B.C."/>
            <person name="Sharon I."/>
            <person name="Castelle C.J."/>
            <person name="Singh A."/>
            <person name="Wilkins M.J."/>
            <person name="Williams K.H."/>
            <person name="Banfield J.F."/>
        </authorList>
    </citation>
    <scope>NUCLEOTIDE SEQUENCE [LARGE SCALE GENOMIC DNA]</scope>
</reference>
<proteinExistence type="inferred from homology"/>
<protein>
    <submittedName>
        <fullName evidence="9">Carboxyl-terminal protease</fullName>
    </submittedName>
</protein>
<evidence type="ECO:0000256" key="5">
    <source>
        <dbReference type="RuleBase" id="RU004404"/>
    </source>
</evidence>
<dbReference type="InterPro" id="IPR001478">
    <property type="entry name" value="PDZ"/>
</dbReference>
<dbReference type="GO" id="GO:0004175">
    <property type="term" value="F:endopeptidase activity"/>
    <property type="evidence" value="ECO:0007669"/>
    <property type="project" value="TreeGrafter"/>
</dbReference>
<comment type="caution">
    <text evidence="9">The sequence shown here is derived from an EMBL/GenBank/DDBJ whole genome shotgun (WGS) entry which is preliminary data.</text>
</comment>
<feature type="domain" description="PDZ" evidence="8">
    <location>
        <begin position="109"/>
        <end position="183"/>
    </location>
</feature>
<keyword evidence="2 5" id="KW-0645">Protease</keyword>
<dbReference type="InterPro" id="IPR004447">
    <property type="entry name" value="Peptidase_S41A"/>
</dbReference>
<evidence type="ECO:0000313" key="9">
    <source>
        <dbReference type="EMBL" id="KKR30842.1"/>
    </source>
</evidence>
<evidence type="ECO:0000259" key="8">
    <source>
        <dbReference type="PROSITE" id="PS50106"/>
    </source>
</evidence>
<keyword evidence="7" id="KW-1133">Transmembrane helix</keyword>
<feature type="region of interest" description="Disordered" evidence="6">
    <location>
        <begin position="389"/>
        <end position="412"/>
    </location>
</feature>
<evidence type="ECO:0000256" key="4">
    <source>
        <dbReference type="ARBA" id="ARBA00022825"/>
    </source>
</evidence>
<dbReference type="GO" id="GO:0006508">
    <property type="term" value="P:proteolysis"/>
    <property type="evidence" value="ECO:0007669"/>
    <property type="project" value="UniProtKB-KW"/>
</dbReference>
<dbReference type="CDD" id="cd07560">
    <property type="entry name" value="Peptidase_S41_CPP"/>
    <property type="match status" value="1"/>
</dbReference>
<dbReference type="PROSITE" id="PS50106">
    <property type="entry name" value="PDZ"/>
    <property type="match status" value="1"/>
</dbReference>
<gene>
    <name evidence="9" type="ORF">UT61_C0001G0026</name>
</gene>
<keyword evidence="7" id="KW-0472">Membrane</keyword>
<evidence type="ECO:0000256" key="1">
    <source>
        <dbReference type="ARBA" id="ARBA00009179"/>
    </source>
</evidence>
<dbReference type="InterPro" id="IPR029045">
    <property type="entry name" value="ClpP/crotonase-like_dom_sf"/>
</dbReference>
<dbReference type="SUPFAM" id="SSF50156">
    <property type="entry name" value="PDZ domain-like"/>
    <property type="match status" value="1"/>
</dbReference>
<organism evidence="9 10">
    <name type="scientific">Candidatus Woesebacteria bacterium GW2011_GWA1_39_8</name>
    <dbReference type="NCBI Taxonomy" id="1618552"/>
    <lineage>
        <taxon>Bacteria</taxon>
        <taxon>Candidatus Woeseibacteriota</taxon>
    </lineage>
</organism>
<dbReference type="GO" id="GO:0030288">
    <property type="term" value="C:outer membrane-bounded periplasmic space"/>
    <property type="evidence" value="ECO:0007669"/>
    <property type="project" value="TreeGrafter"/>
</dbReference>
<dbReference type="SMART" id="SM00228">
    <property type="entry name" value="PDZ"/>
    <property type="match status" value="1"/>
</dbReference>
<keyword evidence="4 5" id="KW-0720">Serine protease</keyword>
<evidence type="ECO:0000256" key="7">
    <source>
        <dbReference type="SAM" id="Phobius"/>
    </source>
</evidence>
<dbReference type="CDD" id="cd06782">
    <property type="entry name" value="cpPDZ_CPP-like"/>
    <property type="match status" value="1"/>
</dbReference>
<dbReference type="PATRIC" id="fig|1618552.3.peg.27"/>
<evidence type="ECO:0000256" key="3">
    <source>
        <dbReference type="ARBA" id="ARBA00022801"/>
    </source>
</evidence>
<keyword evidence="3 5" id="KW-0378">Hydrolase</keyword>
<dbReference type="Gene3D" id="2.30.42.10">
    <property type="match status" value="1"/>
</dbReference>
<dbReference type="Pfam" id="PF17820">
    <property type="entry name" value="PDZ_6"/>
    <property type="match status" value="1"/>
</dbReference>
<dbReference type="Proteomes" id="UP000034793">
    <property type="component" value="Unassembled WGS sequence"/>
</dbReference>
<sequence length="412" mass="44940">MLKVNFSIVRKILLLSFLVAVSFAGGYFFGYKGFRASVQKFPDVTIDRVVPQDKDSIDFALFWRVWDTLSAKYYDPDKIIPSEMVYGAIRGMVSAVGDPYTVFLPPAENKVVQEDLQGTFEGIGIQIGFKGSQLAVIAPLPESPAEKAGVQAGDFIIGIKDETKNIDMGTVGITVPEAVEAIRGRAGTKVSLLLLRDGQSEADEVEIVRESINVPSIVVDYISENGRLAHIKVIKFSGETTAEWEDALVELVTKPNIEGIILDVRNNPGGYLDKAIEIASDFLENGDTVVKEEGADEFENVYRVEKIGRLRKQKMVVLINEGSASASEILAGALKDNKRAKLIGTTTFGKGTIQEPLPVDGGAGLHVTIARWLTPGGFWVNDGGLKPDIEVEDNSDTEEDEQLQKAIEEMNS</sequence>
<dbReference type="InterPro" id="IPR036034">
    <property type="entry name" value="PDZ_sf"/>
</dbReference>
<comment type="similarity">
    <text evidence="1 5">Belongs to the peptidase S41A family.</text>
</comment>
<dbReference type="InterPro" id="IPR005151">
    <property type="entry name" value="Tail-specific_protease"/>
</dbReference>
<dbReference type="GO" id="GO:0007165">
    <property type="term" value="P:signal transduction"/>
    <property type="evidence" value="ECO:0007669"/>
    <property type="project" value="TreeGrafter"/>
</dbReference>
<dbReference type="Pfam" id="PF03572">
    <property type="entry name" value="Peptidase_S41"/>
    <property type="match status" value="1"/>
</dbReference>
<name>A0A0G0SZ07_9BACT</name>
<evidence type="ECO:0000256" key="6">
    <source>
        <dbReference type="SAM" id="MobiDB-lite"/>
    </source>
</evidence>
<dbReference type="SUPFAM" id="SSF52096">
    <property type="entry name" value="ClpP/crotonase"/>
    <property type="match status" value="1"/>
</dbReference>
<dbReference type="Gene3D" id="3.30.750.44">
    <property type="match status" value="1"/>
</dbReference>
<dbReference type="NCBIfam" id="TIGR00225">
    <property type="entry name" value="prc"/>
    <property type="match status" value="1"/>
</dbReference>
<feature type="compositionally biased region" description="Acidic residues" evidence="6">
    <location>
        <begin position="390"/>
        <end position="401"/>
    </location>
</feature>
<feature type="transmembrane region" description="Helical" evidence="7">
    <location>
        <begin position="12"/>
        <end position="31"/>
    </location>
</feature>
<dbReference type="AlphaFoldDB" id="A0A0G0SZ07"/>
<dbReference type="GO" id="GO:0008236">
    <property type="term" value="F:serine-type peptidase activity"/>
    <property type="evidence" value="ECO:0007669"/>
    <property type="project" value="UniProtKB-KW"/>
</dbReference>
<dbReference type="EMBL" id="LBXL01000001">
    <property type="protein sequence ID" value="KKR30842.1"/>
    <property type="molecule type" value="Genomic_DNA"/>
</dbReference>
<dbReference type="SMART" id="SM00245">
    <property type="entry name" value="TSPc"/>
    <property type="match status" value="1"/>
</dbReference>
<dbReference type="InterPro" id="IPR041489">
    <property type="entry name" value="PDZ_6"/>
</dbReference>
<dbReference type="Gene3D" id="3.90.226.10">
    <property type="entry name" value="2-enoyl-CoA Hydratase, Chain A, domain 1"/>
    <property type="match status" value="1"/>
</dbReference>
<dbReference type="PANTHER" id="PTHR32060:SF30">
    <property type="entry name" value="CARBOXY-TERMINAL PROCESSING PROTEASE CTPA"/>
    <property type="match status" value="1"/>
</dbReference>
<keyword evidence="7" id="KW-0812">Transmembrane</keyword>
<dbReference type="PANTHER" id="PTHR32060">
    <property type="entry name" value="TAIL-SPECIFIC PROTEASE"/>
    <property type="match status" value="1"/>
</dbReference>